<comment type="subcellular location">
    <subcellularLocation>
        <location evidence="1">Membrane</location>
    </subcellularLocation>
</comment>
<sequence>MRASAGQLIAAVLVPPLAVFLRHGIGRDFWIACVLTIVGFLPGMAFALWMVLRGTGDGTPAAV</sequence>
<gene>
    <name evidence="7" type="ORF">ACFSC3_09085</name>
</gene>
<comment type="similarity">
    <text evidence="2">Belongs to the UPF0057 (PMP3) family.</text>
</comment>
<keyword evidence="8" id="KW-1185">Reference proteome</keyword>
<dbReference type="PANTHER" id="PTHR21659">
    <property type="entry name" value="HYDROPHOBIC PROTEIN RCI2 LOW TEMPERATURE AND SALT RESPONSIVE PROTEIN LTI6 -RELATED"/>
    <property type="match status" value="1"/>
</dbReference>
<dbReference type="PANTHER" id="PTHR21659:SF42">
    <property type="entry name" value="UPF0057 MEMBRANE PROTEIN ZK632.10-RELATED"/>
    <property type="match status" value="1"/>
</dbReference>
<dbReference type="RefSeq" id="WP_380940090.1">
    <property type="nucleotide sequence ID" value="NZ_JBHUFC010000003.1"/>
</dbReference>
<dbReference type="EMBL" id="JBHUFC010000003">
    <property type="protein sequence ID" value="MFD1787726.1"/>
    <property type="molecule type" value="Genomic_DNA"/>
</dbReference>
<evidence type="ECO:0000256" key="2">
    <source>
        <dbReference type="ARBA" id="ARBA00009530"/>
    </source>
</evidence>
<comment type="caution">
    <text evidence="7">The sequence shown here is derived from an EMBL/GenBank/DDBJ whole genome shotgun (WGS) entry which is preliminary data.</text>
</comment>
<keyword evidence="3 6" id="KW-0812">Transmembrane</keyword>
<evidence type="ECO:0000313" key="7">
    <source>
        <dbReference type="EMBL" id="MFD1787726.1"/>
    </source>
</evidence>
<evidence type="ECO:0000256" key="3">
    <source>
        <dbReference type="ARBA" id="ARBA00022692"/>
    </source>
</evidence>
<dbReference type="InterPro" id="IPR000612">
    <property type="entry name" value="PMP3"/>
</dbReference>
<protein>
    <submittedName>
        <fullName evidence="7">YqaE/Pmp3 family membrane protein</fullName>
    </submittedName>
</protein>
<accession>A0ABW4NC96</accession>
<keyword evidence="4 6" id="KW-1133">Transmembrane helix</keyword>
<organism evidence="7 8">
    <name type="scientific">Sphingomonas floccifaciens</name>
    <dbReference type="NCBI Taxonomy" id="1844115"/>
    <lineage>
        <taxon>Bacteria</taxon>
        <taxon>Pseudomonadati</taxon>
        <taxon>Pseudomonadota</taxon>
        <taxon>Alphaproteobacteria</taxon>
        <taxon>Sphingomonadales</taxon>
        <taxon>Sphingomonadaceae</taxon>
        <taxon>Sphingomonas</taxon>
    </lineage>
</organism>
<evidence type="ECO:0000256" key="5">
    <source>
        <dbReference type="ARBA" id="ARBA00023136"/>
    </source>
</evidence>
<dbReference type="Proteomes" id="UP001597283">
    <property type="component" value="Unassembled WGS sequence"/>
</dbReference>
<evidence type="ECO:0000256" key="6">
    <source>
        <dbReference type="SAM" id="Phobius"/>
    </source>
</evidence>
<reference evidence="8" key="1">
    <citation type="journal article" date="2019" name="Int. J. Syst. Evol. Microbiol.">
        <title>The Global Catalogue of Microorganisms (GCM) 10K type strain sequencing project: providing services to taxonomists for standard genome sequencing and annotation.</title>
        <authorList>
            <consortium name="The Broad Institute Genomics Platform"/>
            <consortium name="The Broad Institute Genome Sequencing Center for Infectious Disease"/>
            <person name="Wu L."/>
            <person name="Ma J."/>
        </authorList>
    </citation>
    <scope>NUCLEOTIDE SEQUENCE [LARGE SCALE GENOMIC DNA]</scope>
    <source>
        <strain evidence="8">Q85</strain>
    </source>
</reference>
<proteinExistence type="inferred from homology"/>
<dbReference type="Pfam" id="PF01679">
    <property type="entry name" value="Pmp3"/>
    <property type="match status" value="1"/>
</dbReference>
<keyword evidence="5 6" id="KW-0472">Membrane</keyword>
<evidence type="ECO:0000256" key="4">
    <source>
        <dbReference type="ARBA" id="ARBA00022989"/>
    </source>
</evidence>
<name>A0ABW4NC96_9SPHN</name>
<dbReference type="PROSITE" id="PS01309">
    <property type="entry name" value="UPF0057"/>
    <property type="match status" value="1"/>
</dbReference>
<evidence type="ECO:0000256" key="1">
    <source>
        <dbReference type="ARBA" id="ARBA00004370"/>
    </source>
</evidence>
<feature type="transmembrane region" description="Helical" evidence="6">
    <location>
        <begin position="29"/>
        <end position="52"/>
    </location>
</feature>
<evidence type="ECO:0000313" key="8">
    <source>
        <dbReference type="Proteomes" id="UP001597283"/>
    </source>
</evidence>